<evidence type="ECO:0000256" key="6">
    <source>
        <dbReference type="ARBA" id="ARBA00022692"/>
    </source>
</evidence>
<protein>
    <recommendedName>
        <fullName evidence="4">Mitochondrial inner membrane protease subunit 2</fullName>
    </recommendedName>
    <alternativeName>
        <fullName evidence="12">IMP2-like protein</fullName>
    </alternativeName>
</protein>
<accession>A0AA39I9R5</accession>
<keyword evidence="10" id="KW-0496">Mitochondrion</keyword>
<dbReference type="InterPro" id="IPR000223">
    <property type="entry name" value="Pept_S26A_signal_pept_1"/>
</dbReference>
<dbReference type="EMBL" id="JAUCMV010000002">
    <property type="protein sequence ID" value="KAK0419339.1"/>
    <property type="molecule type" value="Genomic_DNA"/>
</dbReference>
<organism evidence="15 16">
    <name type="scientific">Steinernema hermaphroditum</name>
    <dbReference type="NCBI Taxonomy" id="289476"/>
    <lineage>
        <taxon>Eukaryota</taxon>
        <taxon>Metazoa</taxon>
        <taxon>Ecdysozoa</taxon>
        <taxon>Nematoda</taxon>
        <taxon>Chromadorea</taxon>
        <taxon>Rhabditida</taxon>
        <taxon>Tylenchina</taxon>
        <taxon>Panagrolaimomorpha</taxon>
        <taxon>Strongyloidoidea</taxon>
        <taxon>Steinernematidae</taxon>
        <taxon>Steinernema</taxon>
    </lineage>
</organism>
<dbReference type="GO" id="GO:0006465">
    <property type="term" value="P:signal peptide processing"/>
    <property type="evidence" value="ECO:0007669"/>
    <property type="project" value="InterPro"/>
</dbReference>
<feature type="active site" evidence="13">
    <location>
        <position position="50"/>
    </location>
</feature>
<dbReference type="SUPFAM" id="SSF51306">
    <property type="entry name" value="LexA/Signal peptidase"/>
    <property type="match status" value="1"/>
</dbReference>
<gene>
    <name evidence="15" type="ORF">QR680_014092</name>
</gene>
<keyword evidence="8" id="KW-0378">Hydrolase</keyword>
<dbReference type="Gene3D" id="2.10.109.10">
    <property type="entry name" value="Umud Fragment, subunit A"/>
    <property type="match status" value="1"/>
</dbReference>
<keyword evidence="11" id="KW-0472">Membrane</keyword>
<sequence>MPIAIPRLLSLCLKPAKFFGVFFGGVYIGVELRCKEGVLGYHVLTFTGISMQPTLTPIKPRLLGRHVNRCRIRRGDIVCILVPHPAGNGEMKTAIKRVIGLPGEEVWNDRKEAWEPVPEGHVYVLGDNRKVSRDSRRYGAVPIENIKKKIVLQYRPLKLSLKYKESDDSSIVRQKQ</sequence>
<dbReference type="InterPro" id="IPR019758">
    <property type="entry name" value="Pept_S26A_signal_pept_1_CS"/>
</dbReference>
<keyword evidence="9" id="KW-1133">Transmembrane helix</keyword>
<dbReference type="GO" id="GO:0004252">
    <property type="term" value="F:serine-type endopeptidase activity"/>
    <property type="evidence" value="ECO:0007669"/>
    <property type="project" value="InterPro"/>
</dbReference>
<proteinExistence type="inferred from homology"/>
<comment type="caution">
    <text evidence="15">The sequence shown here is derived from an EMBL/GenBank/DDBJ whole genome shotgun (WGS) entry which is preliminary data.</text>
</comment>
<evidence type="ECO:0000256" key="11">
    <source>
        <dbReference type="ARBA" id="ARBA00023136"/>
    </source>
</evidence>
<evidence type="ECO:0000256" key="2">
    <source>
        <dbReference type="ARBA" id="ARBA00007066"/>
    </source>
</evidence>
<dbReference type="Proteomes" id="UP001175271">
    <property type="component" value="Unassembled WGS sequence"/>
</dbReference>
<feature type="domain" description="Peptidase S26" evidence="14">
    <location>
        <begin position="115"/>
        <end position="151"/>
    </location>
</feature>
<evidence type="ECO:0000313" key="16">
    <source>
        <dbReference type="Proteomes" id="UP001175271"/>
    </source>
</evidence>
<dbReference type="PANTHER" id="PTHR46041:SF2">
    <property type="entry name" value="MITOCHONDRIAL INNER MEMBRANE PROTEASE SUBUNIT 2"/>
    <property type="match status" value="1"/>
</dbReference>
<feature type="active site" evidence="13">
    <location>
        <position position="96"/>
    </location>
</feature>
<name>A0AA39I9R5_9BILA</name>
<keyword evidence="16" id="KW-1185">Reference proteome</keyword>
<keyword evidence="7" id="KW-0999">Mitochondrion inner membrane</keyword>
<dbReference type="Pfam" id="PF10502">
    <property type="entry name" value="Peptidase_S26"/>
    <property type="match status" value="2"/>
</dbReference>
<feature type="domain" description="Peptidase S26" evidence="14">
    <location>
        <begin position="44"/>
        <end position="108"/>
    </location>
</feature>
<dbReference type="PRINTS" id="PR00727">
    <property type="entry name" value="LEADERPTASE"/>
</dbReference>
<dbReference type="PANTHER" id="PTHR46041">
    <property type="entry name" value="MITOCHONDRIAL INNER MEMBRANE PROTEASE SUBUNIT 2"/>
    <property type="match status" value="1"/>
</dbReference>
<evidence type="ECO:0000256" key="13">
    <source>
        <dbReference type="PIRSR" id="PIRSR600223-1"/>
    </source>
</evidence>
<dbReference type="GO" id="GO:0006627">
    <property type="term" value="P:protein processing involved in protein targeting to mitochondrion"/>
    <property type="evidence" value="ECO:0007669"/>
    <property type="project" value="InterPro"/>
</dbReference>
<evidence type="ECO:0000256" key="4">
    <source>
        <dbReference type="ARBA" id="ARBA00013650"/>
    </source>
</evidence>
<evidence type="ECO:0000256" key="9">
    <source>
        <dbReference type="ARBA" id="ARBA00022989"/>
    </source>
</evidence>
<dbReference type="InterPro" id="IPR019533">
    <property type="entry name" value="Peptidase_S26"/>
</dbReference>
<keyword evidence="6" id="KW-0812">Transmembrane</keyword>
<keyword evidence="5" id="KW-0645">Protease</keyword>
<evidence type="ECO:0000256" key="8">
    <source>
        <dbReference type="ARBA" id="ARBA00022801"/>
    </source>
</evidence>
<evidence type="ECO:0000256" key="7">
    <source>
        <dbReference type="ARBA" id="ARBA00022792"/>
    </source>
</evidence>
<evidence type="ECO:0000256" key="3">
    <source>
        <dbReference type="ARBA" id="ARBA00011805"/>
    </source>
</evidence>
<dbReference type="GO" id="GO:0042720">
    <property type="term" value="C:mitochondrial inner membrane peptidase complex"/>
    <property type="evidence" value="ECO:0007669"/>
    <property type="project" value="InterPro"/>
</dbReference>
<comment type="similarity">
    <text evidence="2">Belongs to the peptidase S26 family. IMP2 subfamily.</text>
</comment>
<reference evidence="15" key="1">
    <citation type="submission" date="2023-06" db="EMBL/GenBank/DDBJ databases">
        <title>Genomic analysis of the entomopathogenic nematode Steinernema hermaphroditum.</title>
        <authorList>
            <person name="Schwarz E.M."/>
            <person name="Heppert J.K."/>
            <person name="Baniya A."/>
            <person name="Schwartz H.T."/>
            <person name="Tan C.-H."/>
            <person name="Antoshechkin I."/>
            <person name="Sternberg P.W."/>
            <person name="Goodrich-Blair H."/>
            <person name="Dillman A.R."/>
        </authorList>
    </citation>
    <scope>NUCLEOTIDE SEQUENCE</scope>
    <source>
        <strain evidence="15">PS9179</strain>
        <tissue evidence="15">Whole animal</tissue>
    </source>
</reference>
<dbReference type="InterPro" id="IPR036286">
    <property type="entry name" value="LexA/Signal_pep-like_sf"/>
</dbReference>
<evidence type="ECO:0000256" key="1">
    <source>
        <dbReference type="ARBA" id="ARBA00004434"/>
    </source>
</evidence>
<dbReference type="InterPro" id="IPR037730">
    <property type="entry name" value="IMP2"/>
</dbReference>
<evidence type="ECO:0000313" key="15">
    <source>
        <dbReference type="EMBL" id="KAK0419339.1"/>
    </source>
</evidence>
<evidence type="ECO:0000256" key="12">
    <source>
        <dbReference type="ARBA" id="ARBA00032718"/>
    </source>
</evidence>
<dbReference type="AlphaFoldDB" id="A0AA39I9R5"/>
<evidence type="ECO:0000259" key="14">
    <source>
        <dbReference type="Pfam" id="PF10502"/>
    </source>
</evidence>
<comment type="subunit">
    <text evidence="3">Heterodimer of 2 subunits, IMMPL1 and IMMPL2.</text>
</comment>
<evidence type="ECO:0000256" key="10">
    <source>
        <dbReference type="ARBA" id="ARBA00023128"/>
    </source>
</evidence>
<comment type="subcellular location">
    <subcellularLocation>
        <location evidence="1">Mitochondrion inner membrane</location>
        <topology evidence="1">Single-pass membrane protein</topology>
    </subcellularLocation>
</comment>
<evidence type="ECO:0000256" key="5">
    <source>
        <dbReference type="ARBA" id="ARBA00022670"/>
    </source>
</evidence>
<dbReference type="CDD" id="cd06530">
    <property type="entry name" value="S26_SPase_I"/>
    <property type="match status" value="1"/>
</dbReference>
<dbReference type="PROSITE" id="PS00761">
    <property type="entry name" value="SPASE_I_3"/>
    <property type="match status" value="1"/>
</dbReference>